<sequence>MATILFLMSFAITSYGIDTLGLDISFWPVSIVDFGDWRGFGAMAARDIPKGTPSMIIPIDWVINSHDPYPLSPYLKDLLSSEGLLAYRLLWDRFSTAPTKPLTKTFTEIIPESYNTFGLWNETERQWMHEYSIEFFEYNHSFILKDEFLKAKQILEKLDFVPKELLELKWFQWGYGAVISRTWSYPLALIKIGRGEEVVPDDYAIRTTGLYPVAENVNHCTVPIKDRKPFIFPAMTMKDKWAAVMAQMNFKAGQEFCIEYDEDPNNGMLFKHGFVLEKNYLEEFYIKKTTDKCNEKKMKEKCQWTLNSYEVNKRFLDFLAEGKGNEVGLKKYLKEVSEILSGSKYSLRDLQRLLSSKENLRENVAVRYGIGQRMLLLEQIKLAERELMKIYSKKMHI</sequence>
<dbReference type="Gene3D" id="3.90.1410.10">
    <property type="entry name" value="set domain protein methyltransferase, domain 1"/>
    <property type="match status" value="1"/>
</dbReference>
<evidence type="ECO:0008006" key="4">
    <source>
        <dbReference type="Google" id="ProtNLM"/>
    </source>
</evidence>
<organism evidence="2 3">
    <name type="scientific">Blepharisma stoltei</name>
    <dbReference type="NCBI Taxonomy" id="1481888"/>
    <lineage>
        <taxon>Eukaryota</taxon>
        <taxon>Sar</taxon>
        <taxon>Alveolata</taxon>
        <taxon>Ciliophora</taxon>
        <taxon>Postciliodesmatophora</taxon>
        <taxon>Heterotrichea</taxon>
        <taxon>Heterotrichida</taxon>
        <taxon>Blepharismidae</taxon>
        <taxon>Blepharisma</taxon>
    </lineage>
</organism>
<dbReference type="SUPFAM" id="SSF82199">
    <property type="entry name" value="SET domain"/>
    <property type="match status" value="1"/>
</dbReference>
<reference evidence="2" key="1">
    <citation type="submission" date="2021-09" db="EMBL/GenBank/DDBJ databases">
        <authorList>
            <consortium name="AG Swart"/>
            <person name="Singh M."/>
            <person name="Singh A."/>
            <person name="Seah K."/>
            <person name="Emmerich C."/>
        </authorList>
    </citation>
    <scope>NUCLEOTIDE SEQUENCE</scope>
    <source>
        <strain evidence="2">ATCC30299</strain>
    </source>
</reference>
<protein>
    <recommendedName>
        <fullName evidence="4">SET domain-containing protein</fullName>
    </recommendedName>
</protein>
<feature type="signal peptide" evidence="1">
    <location>
        <begin position="1"/>
        <end position="16"/>
    </location>
</feature>
<dbReference type="GO" id="GO:0016279">
    <property type="term" value="F:protein-lysine N-methyltransferase activity"/>
    <property type="evidence" value="ECO:0007669"/>
    <property type="project" value="TreeGrafter"/>
</dbReference>
<dbReference type="Proteomes" id="UP001162131">
    <property type="component" value="Unassembled WGS sequence"/>
</dbReference>
<evidence type="ECO:0000313" key="2">
    <source>
        <dbReference type="EMBL" id="CAG9320445.1"/>
    </source>
</evidence>
<evidence type="ECO:0000256" key="1">
    <source>
        <dbReference type="SAM" id="SignalP"/>
    </source>
</evidence>
<proteinExistence type="predicted"/>
<dbReference type="InterPro" id="IPR046341">
    <property type="entry name" value="SET_dom_sf"/>
</dbReference>
<dbReference type="CDD" id="cd10527">
    <property type="entry name" value="SET_LSMT"/>
    <property type="match status" value="1"/>
</dbReference>
<gene>
    <name evidence="2" type="ORF">BSTOLATCC_MIC26360</name>
</gene>
<dbReference type="AlphaFoldDB" id="A0AAU9J5G8"/>
<comment type="caution">
    <text evidence="2">The sequence shown here is derived from an EMBL/GenBank/DDBJ whole genome shotgun (WGS) entry which is preliminary data.</text>
</comment>
<dbReference type="InterPro" id="IPR050600">
    <property type="entry name" value="SETD3_SETD6_MTase"/>
</dbReference>
<dbReference type="EMBL" id="CAJZBQ010000025">
    <property type="protein sequence ID" value="CAG9320445.1"/>
    <property type="molecule type" value="Genomic_DNA"/>
</dbReference>
<dbReference type="PANTHER" id="PTHR13271">
    <property type="entry name" value="UNCHARACTERIZED PUTATIVE METHYLTRANSFERASE"/>
    <property type="match status" value="1"/>
</dbReference>
<name>A0AAU9J5G8_9CILI</name>
<accession>A0AAU9J5G8</accession>
<evidence type="ECO:0000313" key="3">
    <source>
        <dbReference type="Proteomes" id="UP001162131"/>
    </source>
</evidence>
<feature type="chain" id="PRO_5043650500" description="SET domain-containing protein" evidence="1">
    <location>
        <begin position="17"/>
        <end position="397"/>
    </location>
</feature>
<keyword evidence="1" id="KW-0732">Signal</keyword>
<keyword evidence="3" id="KW-1185">Reference proteome</keyword>